<evidence type="ECO:0000313" key="1">
    <source>
        <dbReference type="EMBL" id="TFD92764.1"/>
    </source>
</evidence>
<keyword evidence="2" id="KW-1185">Reference proteome</keyword>
<dbReference type="RefSeq" id="WP_134437451.1">
    <property type="nucleotide sequence ID" value="NZ_SOML01000016.1"/>
</dbReference>
<sequence length="143" mass="16427">METTYINESEVRDNFVKECREMSQGLRMAIIEKEKEYGIGIYVGGLHLPICSESMDLDTNIKNMLAAFSINYAESMFFQLDNINKMDTLNIVQDFLIGLGLEDKFRLYKKMRQEKQHPQKPQSKANDKAVLNIDVSAKSIPVL</sequence>
<protein>
    <submittedName>
        <fullName evidence="1">Uncharacterized protein</fullName>
    </submittedName>
</protein>
<name>A0A4Y8KTX5_9BACT</name>
<dbReference type="Proteomes" id="UP000297861">
    <property type="component" value="Unassembled WGS sequence"/>
</dbReference>
<accession>A0A4Y8KTX5</accession>
<dbReference type="AlphaFoldDB" id="A0A4Y8KTX5"/>
<reference evidence="1 2" key="1">
    <citation type="submission" date="2019-03" db="EMBL/GenBank/DDBJ databases">
        <title>San Antonio Military Medical Center submission to MRSN (WRAIR), pending publication.</title>
        <authorList>
            <person name="Blyth D.M."/>
            <person name="Mccarthy S.L."/>
            <person name="Schall S.E."/>
            <person name="Stam J.A."/>
            <person name="Ong A.C."/>
            <person name="Mcgann P.T."/>
        </authorList>
    </citation>
    <scope>NUCLEOTIDE SEQUENCE [LARGE SCALE GENOMIC DNA]</scope>
    <source>
        <strain evidence="1 2">MRSN571793</strain>
    </source>
</reference>
<dbReference type="EMBL" id="SOML01000016">
    <property type="protein sequence ID" value="TFD92764.1"/>
    <property type="molecule type" value="Genomic_DNA"/>
</dbReference>
<comment type="caution">
    <text evidence="1">The sequence shown here is derived from an EMBL/GenBank/DDBJ whole genome shotgun (WGS) entry which is preliminary data.</text>
</comment>
<organism evidence="1 2">
    <name type="scientific">Dysgonomonas capnocytophagoides</name>
    <dbReference type="NCBI Taxonomy" id="45254"/>
    <lineage>
        <taxon>Bacteria</taxon>
        <taxon>Pseudomonadati</taxon>
        <taxon>Bacteroidota</taxon>
        <taxon>Bacteroidia</taxon>
        <taxon>Bacteroidales</taxon>
        <taxon>Dysgonomonadaceae</taxon>
        <taxon>Dysgonomonas</taxon>
    </lineage>
</organism>
<evidence type="ECO:0000313" key="2">
    <source>
        <dbReference type="Proteomes" id="UP000297861"/>
    </source>
</evidence>
<proteinExistence type="predicted"/>
<gene>
    <name evidence="1" type="ORF">E2605_18135</name>
</gene>